<feature type="compositionally biased region" description="Basic and acidic residues" evidence="1">
    <location>
        <begin position="1"/>
        <end position="16"/>
    </location>
</feature>
<gene>
    <name evidence="2" type="ORF">IGS68_23345</name>
</gene>
<feature type="compositionally biased region" description="Basic and acidic residues" evidence="1">
    <location>
        <begin position="33"/>
        <end position="42"/>
    </location>
</feature>
<proteinExistence type="predicted"/>
<sequence>MSDRRAFRRPCREEAFRGSPQAEARGAPIPEIHGFESAKPLRDFGAGRPVPPADRLARRLLDAAF</sequence>
<feature type="region of interest" description="Disordered" evidence="1">
    <location>
        <begin position="1"/>
        <end position="50"/>
    </location>
</feature>
<protein>
    <submittedName>
        <fullName evidence="2">Uncharacterized protein</fullName>
    </submittedName>
</protein>
<name>A0ABX7B3K3_9PROT</name>
<accession>A0ABX7B3K3</accession>
<evidence type="ECO:0000313" key="3">
    <source>
        <dbReference type="Proteomes" id="UP000595197"/>
    </source>
</evidence>
<evidence type="ECO:0000313" key="2">
    <source>
        <dbReference type="EMBL" id="QQP88914.1"/>
    </source>
</evidence>
<keyword evidence="3" id="KW-1185">Reference proteome</keyword>
<reference evidence="2" key="1">
    <citation type="submission" date="2021-02" db="EMBL/GenBank/DDBJ databases">
        <title>Skermanella TT6 skin isolate.</title>
        <authorList>
            <person name="Lee K."/>
            <person name="Ganzorig M."/>
        </authorList>
    </citation>
    <scope>NUCLEOTIDE SEQUENCE</scope>
    <source>
        <strain evidence="2">TT6</strain>
    </source>
</reference>
<dbReference type="RefSeq" id="WP_201074492.1">
    <property type="nucleotide sequence ID" value="NZ_CP067420.1"/>
</dbReference>
<organism evidence="2 3">
    <name type="scientific">Skermanella cutis</name>
    <dbReference type="NCBI Taxonomy" id="2775420"/>
    <lineage>
        <taxon>Bacteria</taxon>
        <taxon>Pseudomonadati</taxon>
        <taxon>Pseudomonadota</taxon>
        <taxon>Alphaproteobacteria</taxon>
        <taxon>Rhodospirillales</taxon>
        <taxon>Azospirillaceae</taxon>
        <taxon>Skermanella</taxon>
    </lineage>
</organism>
<evidence type="ECO:0000256" key="1">
    <source>
        <dbReference type="SAM" id="MobiDB-lite"/>
    </source>
</evidence>
<dbReference type="Proteomes" id="UP000595197">
    <property type="component" value="Chromosome"/>
</dbReference>
<dbReference type="EMBL" id="CP067420">
    <property type="protein sequence ID" value="QQP88914.1"/>
    <property type="molecule type" value="Genomic_DNA"/>
</dbReference>